<accession>A0A3N5BAI8</accession>
<organism evidence="1 2">
    <name type="scientific">Abyssicoccus albus</name>
    <dbReference type="NCBI Taxonomy" id="1817405"/>
    <lineage>
        <taxon>Bacteria</taxon>
        <taxon>Bacillati</taxon>
        <taxon>Bacillota</taxon>
        <taxon>Bacilli</taxon>
        <taxon>Bacillales</taxon>
        <taxon>Abyssicoccaceae</taxon>
    </lineage>
</organism>
<gene>
    <name evidence="1" type="ORF">EDD62_1747</name>
</gene>
<dbReference type="EMBL" id="RKRK01000006">
    <property type="protein sequence ID" value="RPF54786.1"/>
    <property type="molecule type" value="Genomic_DNA"/>
</dbReference>
<comment type="caution">
    <text evidence="1">The sequence shown here is derived from an EMBL/GenBank/DDBJ whole genome shotgun (WGS) entry which is preliminary data.</text>
</comment>
<evidence type="ECO:0000313" key="1">
    <source>
        <dbReference type="EMBL" id="RPF54786.1"/>
    </source>
</evidence>
<dbReference type="AlphaFoldDB" id="A0A3N5BAI8"/>
<dbReference type="Proteomes" id="UP000277108">
    <property type="component" value="Unassembled WGS sequence"/>
</dbReference>
<sequence length="91" mass="10805">MKTKELLERVGEIDFVGRVYLTERNVDIQSVIICGDDDWVLMSIRTDEEFSLNSQRGPLVYLTYEQREELMKIVWEYTSTPKEERENIKEG</sequence>
<name>A0A3N5BAI8_9BACL</name>
<evidence type="ECO:0000313" key="2">
    <source>
        <dbReference type="Proteomes" id="UP000277108"/>
    </source>
</evidence>
<dbReference type="RefSeq" id="WP_123808693.1">
    <property type="nucleotide sequence ID" value="NZ_RKRK01000006.1"/>
</dbReference>
<reference evidence="1 2" key="1">
    <citation type="submission" date="2018-11" db="EMBL/GenBank/DDBJ databases">
        <title>Genomic Encyclopedia of Type Strains, Phase IV (KMG-IV): sequencing the most valuable type-strain genomes for metagenomic binning, comparative biology and taxonomic classification.</title>
        <authorList>
            <person name="Goeker M."/>
        </authorList>
    </citation>
    <scope>NUCLEOTIDE SEQUENCE [LARGE SCALE GENOMIC DNA]</scope>
    <source>
        <strain evidence="1 2">DSM 29158</strain>
    </source>
</reference>
<protein>
    <submittedName>
        <fullName evidence="1">Uncharacterized protein</fullName>
    </submittedName>
</protein>
<proteinExistence type="predicted"/>
<keyword evidence="2" id="KW-1185">Reference proteome</keyword>